<gene>
    <name evidence="10" type="ORF">ACFY35_08945</name>
</gene>
<feature type="transmembrane region" description="Helical" evidence="9">
    <location>
        <begin position="262"/>
        <end position="280"/>
    </location>
</feature>
<accession>A0ABW6W8C4</accession>
<dbReference type="Pfam" id="PF02653">
    <property type="entry name" value="BPD_transp_2"/>
    <property type="match status" value="1"/>
</dbReference>
<comment type="caution">
    <text evidence="10">The sequence shown here is derived from an EMBL/GenBank/DDBJ whole genome shotgun (WGS) entry which is preliminary data.</text>
</comment>
<feature type="transmembrane region" description="Helical" evidence="9">
    <location>
        <begin position="12"/>
        <end position="35"/>
    </location>
</feature>
<dbReference type="RefSeq" id="WP_020518384.1">
    <property type="nucleotide sequence ID" value="NZ_JBIAZU010000002.1"/>
</dbReference>
<sequence>MTTIWSGLVIGALYSLVAIGYNTVLLASGVFNFAHGQLIMLATYASFLGSVTFHLPWPLTVLFATIAVAVVAIVEERVAIRPLLARRDIHAALITTVGASTVMSGLAEVTAGSDPKQLAIPISNDPLTILGGVIAPMDLLLIIATLAIGLGIHFWSRRSLLGIASLAVAENRDAASVRGIDTKLLGVGAFAVAGGIAGATGLLVGAHTYAIPSLGNSLALFGFVAIAIGGAGSQLGGLLGGFITGIIFALSARYIGSDYPQIVVFGVFLAVLLTRPRGIFGRAMERVV</sequence>
<dbReference type="EMBL" id="JBIAZU010000002">
    <property type="protein sequence ID" value="MFF5289552.1"/>
    <property type="molecule type" value="Genomic_DNA"/>
</dbReference>
<evidence type="ECO:0000256" key="3">
    <source>
        <dbReference type="ARBA" id="ARBA00022475"/>
    </source>
</evidence>
<dbReference type="CDD" id="cd06582">
    <property type="entry name" value="TM_PBP1_LivH_like"/>
    <property type="match status" value="1"/>
</dbReference>
<dbReference type="InterPro" id="IPR052157">
    <property type="entry name" value="BCAA_transport_permease"/>
</dbReference>
<evidence type="ECO:0000256" key="2">
    <source>
        <dbReference type="ARBA" id="ARBA00022448"/>
    </source>
</evidence>
<comment type="similarity">
    <text evidence="8">Belongs to the binding-protein-dependent transport system permease family. LivHM subfamily.</text>
</comment>
<name>A0ABW6W8C4_9ACTN</name>
<keyword evidence="3" id="KW-1003">Cell membrane</keyword>
<dbReference type="PANTHER" id="PTHR11795">
    <property type="entry name" value="BRANCHED-CHAIN AMINO ACID TRANSPORT SYSTEM PERMEASE PROTEIN LIVH"/>
    <property type="match status" value="1"/>
</dbReference>
<protein>
    <submittedName>
        <fullName evidence="10">Branched-chain amino acid ABC transporter permease</fullName>
    </submittedName>
</protein>
<dbReference type="PANTHER" id="PTHR11795:SF452">
    <property type="entry name" value="ABC TRANSPORTER PERMEASE PROTEIN"/>
    <property type="match status" value="1"/>
</dbReference>
<feature type="transmembrane region" description="Helical" evidence="9">
    <location>
        <begin position="184"/>
        <end position="203"/>
    </location>
</feature>
<reference evidence="10 11" key="1">
    <citation type="submission" date="2024-10" db="EMBL/GenBank/DDBJ databases">
        <title>The Natural Products Discovery Center: Release of the First 8490 Sequenced Strains for Exploring Actinobacteria Biosynthetic Diversity.</title>
        <authorList>
            <person name="Kalkreuter E."/>
            <person name="Kautsar S.A."/>
            <person name="Yang D."/>
            <person name="Bader C.D."/>
            <person name="Teijaro C.N."/>
            <person name="Fluegel L."/>
            <person name="Davis C.M."/>
            <person name="Simpson J.R."/>
            <person name="Lauterbach L."/>
            <person name="Steele A.D."/>
            <person name="Gui C."/>
            <person name="Meng S."/>
            <person name="Li G."/>
            <person name="Viehrig K."/>
            <person name="Ye F."/>
            <person name="Su P."/>
            <person name="Kiefer A.F."/>
            <person name="Nichols A."/>
            <person name="Cepeda A.J."/>
            <person name="Yan W."/>
            <person name="Fan B."/>
            <person name="Jiang Y."/>
            <person name="Adhikari A."/>
            <person name="Zheng C.-J."/>
            <person name="Schuster L."/>
            <person name="Cowan T.M."/>
            <person name="Smanski M.J."/>
            <person name="Chevrette M.G."/>
            <person name="De Carvalho L.P.S."/>
            <person name="Shen B."/>
        </authorList>
    </citation>
    <scope>NUCLEOTIDE SEQUENCE [LARGE SCALE GENOMIC DNA]</scope>
    <source>
        <strain evidence="10 11">NPDC000087</strain>
    </source>
</reference>
<keyword evidence="4 9" id="KW-0812">Transmembrane</keyword>
<feature type="transmembrane region" description="Helical" evidence="9">
    <location>
        <begin position="89"/>
        <end position="107"/>
    </location>
</feature>
<feature type="transmembrane region" description="Helical" evidence="9">
    <location>
        <begin position="127"/>
        <end position="152"/>
    </location>
</feature>
<feature type="transmembrane region" description="Helical" evidence="9">
    <location>
        <begin position="235"/>
        <end position="256"/>
    </location>
</feature>
<organism evidence="10 11">
    <name type="scientific">Paractinoplanes globisporus</name>
    <dbReference type="NCBI Taxonomy" id="113565"/>
    <lineage>
        <taxon>Bacteria</taxon>
        <taxon>Bacillati</taxon>
        <taxon>Actinomycetota</taxon>
        <taxon>Actinomycetes</taxon>
        <taxon>Micromonosporales</taxon>
        <taxon>Micromonosporaceae</taxon>
        <taxon>Paractinoplanes</taxon>
    </lineage>
</organism>
<evidence type="ECO:0000256" key="6">
    <source>
        <dbReference type="ARBA" id="ARBA00022989"/>
    </source>
</evidence>
<evidence type="ECO:0000256" key="1">
    <source>
        <dbReference type="ARBA" id="ARBA00004651"/>
    </source>
</evidence>
<evidence type="ECO:0000313" key="10">
    <source>
        <dbReference type="EMBL" id="MFF5289552.1"/>
    </source>
</evidence>
<proteinExistence type="inferred from homology"/>
<dbReference type="InterPro" id="IPR001851">
    <property type="entry name" value="ABC_transp_permease"/>
</dbReference>
<evidence type="ECO:0000313" key="11">
    <source>
        <dbReference type="Proteomes" id="UP001602245"/>
    </source>
</evidence>
<keyword evidence="2" id="KW-0813">Transport</keyword>
<evidence type="ECO:0000256" key="9">
    <source>
        <dbReference type="SAM" id="Phobius"/>
    </source>
</evidence>
<keyword evidence="5" id="KW-0029">Amino-acid transport</keyword>
<keyword evidence="6 9" id="KW-1133">Transmembrane helix</keyword>
<evidence type="ECO:0000256" key="7">
    <source>
        <dbReference type="ARBA" id="ARBA00023136"/>
    </source>
</evidence>
<keyword evidence="11" id="KW-1185">Reference proteome</keyword>
<evidence type="ECO:0000256" key="4">
    <source>
        <dbReference type="ARBA" id="ARBA00022692"/>
    </source>
</evidence>
<dbReference type="Proteomes" id="UP001602245">
    <property type="component" value="Unassembled WGS sequence"/>
</dbReference>
<feature type="transmembrane region" description="Helical" evidence="9">
    <location>
        <begin position="55"/>
        <end position="74"/>
    </location>
</feature>
<feature type="transmembrane region" description="Helical" evidence="9">
    <location>
        <begin position="209"/>
        <end position="228"/>
    </location>
</feature>
<keyword evidence="7 9" id="KW-0472">Membrane</keyword>
<evidence type="ECO:0000256" key="5">
    <source>
        <dbReference type="ARBA" id="ARBA00022970"/>
    </source>
</evidence>
<evidence type="ECO:0000256" key="8">
    <source>
        <dbReference type="ARBA" id="ARBA00037998"/>
    </source>
</evidence>
<comment type="subcellular location">
    <subcellularLocation>
        <location evidence="1">Cell membrane</location>
        <topology evidence="1">Multi-pass membrane protein</topology>
    </subcellularLocation>
</comment>